<organism evidence="1">
    <name type="scientific">Ignisphaera aggregans</name>
    <dbReference type="NCBI Taxonomy" id="334771"/>
    <lineage>
        <taxon>Archaea</taxon>
        <taxon>Thermoproteota</taxon>
        <taxon>Thermoprotei</taxon>
        <taxon>Desulfurococcales</taxon>
        <taxon>Desulfurococcaceae</taxon>
        <taxon>Ignisphaera</taxon>
    </lineage>
</organism>
<accession>A0A7C2ZUY4</accession>
<protein>
    <submittedName>
        <fullName evidence="1">Metallophosphatase family protein</fullName>
    </submittedName>
</protein>
<sequence length="97" mass="11432">MVDTRFIDLSSIPDDIRYRIFDYVWEKKGIPRKRPEEFIEYGKRLSDKVDILLLHDSPWLEEYAGKIVRDERTAAVAIAIYEARPKLVFCGHLHLSP</sequence>
<dbReference type="InterPro" id="IPR029052">
    <property type="entry name" value="Metallo-depent_PP-like"/>
</dbReference>
<dbReference type="SUPFAM" id="SSF56300">
    <property type="entry name" value="Metallo-dependent phosphatases"/>
    <property type="match status" value="1"/>
</dbReference>
<name>A0A7C2ZUY4_9CREN</name>
<dbReference type="CDD" id="cd00838">
    <property type="entry name" value="MPP_superfamily"/>
    <property type="match status" value="1"/>
</dbReference>
<gene>
    <name evidence="1" type="ORF">ENO77_01755</name>
</gene>
<dbReference type="EMBL" id="DSGT01000005">
    <property type="protein sequence ID" value="HEW52885.1"/>
    <property type="molecule type" value="Genomic_DNA"/>
</dbReference>
<dbReference type="AlphaFoldDB" id="A0A7C2ZUY4"/>
<proteinExistence type="predicted"/>
<evidence type="ECO:0000313" key="1">
    <source>
        <dbReference type="EMBL" id="HEW52885.1"/>
    </source>
</evidence>
<reference evidence="1" key="1">
    <citation type="journal article" date="2020" name="mSystems">
        <title>Genome- and Community-Level Interaction Insights into Carbon Utilization and Element Cycling Functions of Hydrothermarchaeota in Hydrothermal Sediment.</title>
        <authorList>
            <person name="Zhou Z."/>
            <person name="Liu Y."/>
            <person name="Xu W."/>
            <person name="Pan J."/>
            <person name="Luo Z.H."/>
            <person name="Li M."/>
        </authorList>
    </citation>
    <scope>NUCLEOTIDE SEQUENCE [LARGE SCALE GENOMIC DNA]</scope>
    <source>
        <strain evidence="1">SpSt-16</strain>
    </source>
</reference>
<comment type="caution">
    <text evidence="1">The sequence shown here is derived from an EMBL/GenBank/DDBJ whole genome shotgun (WGS) entry which is preliminary data.</text>
</comment>